<evidence type="ECO:0000256" key="4">
    <source>
        <dbReference type="ARBA" id="ARBA00022989"/>
    </source>
</evidence>
<evidence type="ECO:0000313" key="8">
    <source>
        <dbReference type="EMBL" id="TEB06106.1"/>
    </source>
</evidence>
<evidence type="ECO:0000256" key="3">
    <source>
        <dbReference type="ARBA" id="ARBA00022692"/>
    </source>
</evidence>
<feature type="transmembrane region" description="Helical" evidence="6">
    <location>
        <begin position="291"/>
        <end position="309"/>
    </location>
</feature>
<dbReference type="InterPro" id="IPR005829">
    <property type="entry name" value="Sugar_transporter_CS"/>
</dbReference>
<dbReference type="InterPro" id="IPR011701">
    <property type="entry name" value="MFS"/>
</dbReference>
<dbReference type="PANTHER" id="PTHR23508:SF10">
    <property type="entry name" value="CARBOXYLIC ACID TRANSPORTER PROTEIN HOMOLOG"/>
    <property type="match status" value="1"/>
</dbReference>
<name>A0A4Y7RBB2_9FIRM</name>
<dbReference type="EMBL" id="QFGA01000002">
    <property type="protein sequence ID" value="TEB06106.1"/>
    <property type="molecule type" value="Genomic_DNA"/>
</dbReference>
<feature type="transmembrane region" description="Helical" evidence="6">
    <location>
        <begin position="358"/>
        <end position="376"/>
    </location>
</feature>
<feature type="transmembrane region" description="Helical" evidence="6">
    <location>
        <begin position="382"/>
        <end position="401"/>
    </location>
</feature>
<feature type="transmembrane region" description="Helical" evidence="6">
    <location>
        <begin position="111"/>
        <end position="132"/>
    </location>
</feature>
<feature type="transmembrane region" description="Helical" evidence="6">
    <location>
        <begin position="173"/>
        <end position="192"/>
    </location>
</feature>
<feature type="transmembrane region" description="Helical" evidence="6">
    <location>
        <begin position="85"/>
        <end position="105"/>
    </location>
</feature>
<organism evidence="8 9">
    <name type="scientific">Pelotomaculum schinkii</name>
    <dbReference type="NCBI Taxonomy" id="78350"/>
    <lineage>
        <taxon>Bacteria</taxon>
        <taxon>Bacillati</taxon>
        <taxon>Bacillota</taxon>
        <taxon>Clostridia</taxon>
        <taxon>Eubacteriales</taxon>
        <taxon>Desulfotomaculaceae</taxon>
        <taxon>Pelotomaculum</taxon>
    </lineage>
</organism>
<sequence>MQDTVNVSQSQSGTPQRWQVLAATFLSYFYDSYDLIILSIAMPVIINVLGISLSQGGLLSSVSMIGAMVGSIVLGVVAENKGRKFAIILSLVWFGIATFPVIFITHFGSWMVLRFFTGFGIGGVWGPAVALLTKHWNAEYRARANSFMLSTFALGGIAAAILGRFSLSVDWRILFLVGSTSILVAIYCYFAIPADETDELNAEKNVVKEKIGVGVLFKGGIAKITILATLLNVANMGGYWGVSSWVPTYLKTVRGLSVERMANFTIVMYIGMFIGYQAWSSLADKIGRKKVMAICFLFDMVSVIMYLILPNEVLFWWGAVVGFGFGGVFGVMGAYYGELFPERFRALAGGFCFNIGRLGSVLAPFTVGLIGQYYGLKVGLEITPAVFALGLIAVALLPETMQKKVLQEKESIA</sequence>
<proteinExistence type="predicted"/>
<dbReference type="PROSITE" id="PS00217">
    <property type="entry name" value="SUGAR_TRANSPORT_2"/>
    <property type="match status" value="1"/>
</dbReference>
<gene>
    <name evidence="8" type="primary">nanT</name>
    <name evidence="8" type="ORF">Psch_03148</name>
</gene>
<dbReference type="RefSeq" id="WP_190258719.1">
    <property type="nucleotide sequence ID" value="NZ_QFGA01000002.1"/>
</dbReference>
<comment type="caution">
    <text evidence="8">The sequence shown here is derived from an EMBL/GenBank/DDBJ whole genome shotgun (WGS) entry which is preliminary data.</text>
</comment>
<feature type="transmembrane region" description="Helical" evidence="6">
    <location>
        <begin position="213"/>
        <end position="241"/>
    </location>
</feature>
<reference evidence="8 9" key="1">
    <citation type="journal article" date="2018" name="Environ. Microbiol.">
        <title>Novel energy conservation strategies and behaviour of Pelotomaculum schinkii driving syntrophic propionate catabolism.</title>
        <authorList>
            <person name="Hidalgo-Ahumada C.A.P."/>
            <person name="Nobu M.K."/>
            <person name="Narihiro T."/>
            <person name="Tamaki H."/>
            <person name="Liu W.T."/>
            <person name="Kamagata Y."/>
            <person name="Stams A.J.M."/>
            <person name="Imachi H."/>
            <person name="Sousa D.Z."/>
        </authorList>
    </citation>
    <scope>NUCLEOTIDE SEQUENCE [LARGE SCALE GENOMIC DNA]</scope>
    <source>
        <strain evidence="8 9">HH</strain>
    </source>
</reference>
<keyword evidence="3 6" id="KW-0812">Transmembrane</keyword>
<feature type="transmembrane region" description="Helical" evidence="6">
    <location>
        <begin position="35"/>
        <end position="53"/>
    </location>
</feature>
<protein>
    <submittedName>
        <fullName evidence="8">Putative sialic acid transporter</fullName>
    </submittedName>
</protein>
<evidence type="ECO:0000256" key="5">
    <source>
        <dbReference type="ARBA" id="ARBA00023136"/>
    </source>
</evidence>
<dbReference type="GO" id="GO:0046943">
    <property type="term" value="F:carboxylic acid transmembrane transporter activity"/>
    <property type="evidence" value="ECO:0007669"/>
    <property type="project" value="TreeGrafter"/>
</dbReference>
<evidence type="ECO:0000313" key="9">
    <source>
        <dbReference type="Proteomes" id="UP000298324"/>
    </source>
</evidence>
<dbReference type="InterPro" id="IPR020846">
    <property type="entry name" value="MFS_dom"/>
</dbReference>
<dbReference type="SUPFAM" id="SSF103473">
    <property type="entry name" value="MFS general substrate transporter"/>
    <property type="match status" value="1"/>
</dbReference>
<feature type="transmembrane region" description="Helical" evidence="6">
    <location>
        <begin position="261"/>
        <end position="279"/>
    </location>
</feature>
<keyword evidence="4 6" id="KW-1133">Transmembrane helix</keyword>
<evidence type="ECO:0000256" key="6">
    <source>
        <dbReference type="SAM" id="Phobius"/>
    </source>
</evidence>
<evidence type="ECO:0000259" key="7">
    <source>
        <dbReference type="PROSITE" id="PS50850"/>
    </source>
</evidence>
<keyword evidence="2" id="KW-0813">Transport</keyword>
<dbReference type="PANTHER" id="PTHR23508">
    <property type="entry name" value="CARBOXYLIC ACID TRANSPORTER PROTEIN HOMOLOG"/>
    <property type="match status" value="1"/>
</dbReference>
<dbReference type="Gene3D" id="1.20.1250.20">
    <property type="entry name" value="MFS general substrate transporter like domains"/>
    <property type="match status" value="2"/>
</dbReference>
<evidence type="ECO:0000256" key="1">
    <source>
        <dbReference type="ARBA" id="ARBA00004651"/>
    </source>
</evidence>
<dbReference type="Pfam" id="PF07690">
    <property type="entry name" value="MFS_1"/>
    <property type="match status" value="1"/>
</dbReference>
<feature type="transmembrane region" description="Helical" evidence="6">
    <location>
        <begin position="144"/>
        <end position="167"/>
    </location>
</feature>
<dbReference type="PROSITE" id="PS50850">
    <property type="entry name" value="MFS"/>
    <property type="match status" value="1"/>
</dbReference>
<keyword evidence="9" id="KW-1185">Reference proteome</keyword>
<evidence type="ECO:0000256" key="2">
    <source>
        <dbReference type="ARBA" id="ARBA00022448"/>
    </source>
</evidence>
<dbReference type="Proteomes" id="UP000298324">
    <property type="component" value="Unassembled WGS sequence"/>
</dbReference>
<feature type="transmembrane region" description="Helical" evidence="6">
    <location>
        <begin position="315"/>
        <end position="337"/>
    </location>
</feature>
<dbReference type="AlphaFoldDB" id="A0A4Y7RBB2"/>
<dbReference type="InterPro" id="IPR036259">
    <property type="entry name" value="MFS_trans_sf"/>
</dbReference>
<keyword evidence="5 6" id="KW-0472">Membrane</keyword>
<comment type="subcellular location">
    <subcellularLocation>
        <location evidence="1">Cell membrane</location>
        <topology evidence="1">Multi-pass membrane protein</topology>
    </subcellularLocation>
</comment>
<feature type="domain" description="Major facilitator superfamily (MFS) profile" evidence="7">
    <location>
        <begin position="20"/>
        <end position="402"/>
    </location>
</feature>
<feature type="transmembrane region" description="Helical" evidence="6">
    <location>
        <begin position="59"/>
        <end position="78"/>
    </location>
</feature>
<accession>A0A4Y7RBB2</accession>
<dbReference type="GO" id="GO:0005886">
    <property type="term" value="C:plasma membrane"/>
    <property type="evidence" value="ECO:0007669"/>
    <property type="project" value="UniProtKB-SubCell"/>
</dbReference>